<dbReference type="AlphaFoldDB" id="A0A3D8WVT6"/>
<evidence type="ECO:0000313" key="2">
    <source>
        <dbReference type="Proteomes" id="UP000256519"/>
    </source>
</evidence>
<dbReference type="Proteomes" id="UP000256519">
    <property type="component" value="Unassembled WGS sequence"/>
</dbReference>
<reference evidence="1 2" key="1">
    <citation type="journal article" date="2018" name="Appl. Environ. Microbiol.">
        <title>Antimicrobial susceptibility testing and tentative epidemiological cut-off values of five Bacillus species relevant for use as animal feed additives or for plant protection.</title>
        <authorList>
            <person name="Agerso Y."/>
            <person name="Stuer-Lauridsen B."/>
            <person name="Bjerre K."/>
            <person name="Jensen M.G."/>
            <person name="Johansen E."/>
            <person name="Bennedsen M."/>
            <person name="Brockmann E."/>
            <person name="Nielsen B."/>
        </authorList>
    </citation>
    <scope>NUCLEOTIDE SEQUENCE [LARGE SCALE GENOMIC DNA]</scope>
    <source>
        <strain evidence="1 2">CHCC20162</strain>
    </source>
</reference>
<organism evidence="1 2">
    <name type="scientific">Priestia megaterium</name>
    <name type="common">Bacillus megaterium</name>
    <dbReference type="NCBI Taxonomy" id="1404"/>
    <lineage>
        <taxon>Bacteria</taxon>
        <taxon>Bacillati</taxon>
        <taxon>Bacillota</taxon>
        <taxon>Bacilli</taxon>
        <taxon>Bacillales</taxon>
        <taxon>Bacillaceae</taxon>
        <taxon>Priestia</taxon>
    </lineage>
</organism>
<protein>
    <submittedName>
        <fullName evidence="1">Sporulation histidine kinase inhibitor Sda</fullName>
    </submittedName>
</protein>
<dbReference type="SUPFAM" id="SSF100985">
    <property type="entry name" value="Sporulation inhibitor Sda"/>
    <property type="match status" value="1"/>
</dbReference>
<dbReference type="EMBL" id="PQWM01000038">
    <property type="protein sequence ID" value="RDZ09241.1"/>
    <property type="molecule type" value="Genomic_DNA"/>
</dbReference>
<sequence length="55" mass="6443">MSGFIQVQEKLNDQTLLASYFKAIELKLDKDFILILEEELKRRALPFITKTDRGN</sequence>
<dbReference type="InterPro" id="IPR036916">
    <property type="entry name" value="Sda_sf"/>
</dbReference>
<dbReference type="InterPro" id="IPR015064">
    <property type="entry name" value="Sda"/>
</dbReference>
<dbReference type="Gene3D" id="1.10.287.1100">
    <property type="entry name" value="Sporulation inhibitor A"/>
    <property type="match status" value="1"/>
</dbReference>
<gene>
    <name evidence="1" type="ORF">C3744_25080</name>
</gene>
<name>A0A3D8WVT6_PRIMG</name>
<proteinExistence type="predicted"/>
<accession>A0A3D8WVT6</accession>
<comment type="caution">
    <text evidence="1">The sequence shown here is derived from an EMBL/GenBank/DDBJ whole genome shotgun (WGS) entry which is preliminary data.</text>
</comment>
<evidence type="ECO:0000313" key="1">
    <source>
        <dbReference type="EMBL" id="RDZ09241.1"/>
    </source>
</evidence>
<dbReference type="Pfam" id="PF08970">
    <property type="entry name" value="Sda"/>
    <property type="match status" value="1"/>
</dbReference>